<protein>
    <submittedName>
        <fullName evidence="2">Uncharacterized protein</fullName>
    </submittedName>
</protein>
<evidence type="ECO:0000256" key="1">
    <source>
        <dbReference type="SAM" id="Phobius"/>
    </source>
</evidence>
<keyword evidence="3" id="KW-1185">Reference proteome</keyword>
<dbReference type="RefSeq" id="WP_186405777.1">
    <property type="nucleotide sequence ID" value="NZ_FLQX01000035.1"/>
</dbReference>
<name>A0A1A8XH44_9PROT</name>
<dbReference type="Proteomes" id="UP000199169">
    <property type="component" value="Unassembled WGS sequence"/>
</dbReference>
<accession>A0A1A8XH44</accession>
<keyword evidence="1" id="KW-1133">Transmembrane helix</keyword>
<dbReference type="AlphaFoldDB" id="A0A1A8XH44"/>
<feature type="transmembrane region" description="Helical" evidence="1">
    <location>
        <begin position="156"/>
        <end position="180"/>
    </location>
</feature>
<proteinExistence type="predicted"/>
<reference evidence="2 3" key="1">
    <citation type="submission" date="2016-06" db="EMBL/GenBank/DDBJ databases">
        <authorList>
            <person name="Kjaerup R.B."/>
            <person name="Dalgaard T.S."/>
            <person name="Juul-Madsen H.R."/>
        </authorList>
    </citation>
    <scope>NUCLEOTIDE SEQUENCE [LARGE SCALE GENOMIC DNA]</scope>
    <source>
        <strain evidence="2">3</strain>
    </source>
</reference>
<sequence length="192" mass="20369">MKDTSTLGRLPMHAKMIVTSRKVFKYILLAGCLLFPAIAKGYYIYDTTLAIQPNSPITTQDAVSAVLGGSFATSGFCGSINTCSNSVTITGYNIDINFYSTSPTGNVSQVLVPFFSTASIGHLSAGIYVANAYFYVDNSTLDVVGPPAANPVTKSFTVLAVPIPGTLWLLGAGLFSILILNKRPGLRNLASW</sequence>
<evidence type="ECO:0000313" key="2">
    <source>
        <dbReference type="EMBL" id="SBT04016.1"/>
    </source>
</evidence>
<organism evidence="2 3">
    <name type="scientific">Candidatus Accumulibacter aalborgensis</name>
    <dbReference type="NCBI Taxonomy" id="1860102"/>
    <lineage>
        <taxon>Bacteria</taxon>
        <taxon>Pseudomonadati</taxon>
        <taxon>Pseudomonadota</taxon>
        <taxon>Betaproteobacteria</taxon>
        <taxon>Candidatus Accumulibacter</taxon>
    </lineage>
</organism>
<gene>
    <name evidence="2" type="ORF">ACCAA_130011</name>
</gene>
<keyword evidence="1" id="KW-0472">Membrane</keyword>
<keyword evidence="1" id="KW-0812">Transmembrane</keyword>
<dbReference type="EMBL" id="FLQX01000035">
    <property type="protein sequence ID" value="SBT04016.1"/>
    <property type="molecule type" value="Genomic_DNA"/>
</dbReference>
<evidence type="ECO:0000313" key="3">
    <source>
        <dbReference type="Proteomes" id="UP000199169"/>
    </source>
</evidence>